<dbReference type="RefSeq" id="WP_188700864.1">
    <property type="nucleotide sequence ID" value="NZ_BMMQ01000004.1"/>
</dbReference>
<dbReference type="Gene3D" id="3.40.50.1820">
    <property type="entry name" value="alpha/beta hydrolase"/>
    <property type="match status" value="1"/>
</dbReference>
<accession>A0ABQ2N043</accession>
<dbReference type="InterPro" id="IPR051044">
    <property type="entry name" value="MAG_DAG_Lipase"/>
</dbReference>
<keyword evidence="3" id="KW-1185">Reference proteome</keyword>
<evidence type="ECO:0000313" key="2">
    <source>
        <dbReference type="EMBL" id="GGO63386.1"/>
    </source>
</evidence>
<dbReference type="Pfam" id="PF12146">
    <property type="entry name" value="Hydrolase_4"/>
    <property type="match status" value="1"/>
</dbReference>
<comment type="caution">
    <text evidence="2">The sequence shown here is derived from an EMBL/GenBank/DDBJ whole genome shotgun (WGS) entry which is preliminary data.</text>
</comment>
<dbReference type="Proteomes" id="UP000638043">
    <property type="component" value="Unassembled WGS sequence"/>
</dbReference>
<evidence type="ECO:0000259" key="1">
    <source>
        <dbReference type="Pfam" id="PF12146"/>
    </source>
</evidence>
<dbReference type="EMBL" id="BMMQ01000004">
    <property type="protein sequence ID" value="GGO63386.1"/>
    <property type="molecule type" value="Genomic_DNA"/>
</dbReference>
<proteinExistence type="predicted"/>
<dbReference type="PANTHER" id="PTHR11614">
    <property type="entry name" value="PHOSPHOLIPASE-RELATED"/>
    <property type="match status" value="1"/>
</dbReference>
<reference evidence="3" key="1">
    <citation type="journal article" date="2019" name="Int. J. Syst. Evol. Microbiol.">
        <title>The Global Catalogue of Microorganisms (GCM) 10K type strain sequencing project: providing services to taxonomists for standard genome sequencing and annotation.</title>
        <authorList>
            <consortium name="The Broad Institute Genomics Platform"/>
            <consortium name="The Broad Institute Genome Sequencing Center for Infectious Disease"/>
            <person name="Wu L."/>
            <person name="Ma J."/>
        </authorList>
    </citation>
    <scope>NUCLEOTIDE SEQUENCE [LARGE SCALE GENOMIC DNA]</scope>
    <source>
        <strain evidence="3">CGMCC 4.7181</strain>
    </source>
</reference>
<dbReference type="InterPro" id="IPR029058">
    <property type="entry name" value="AB_hydrolase_fold"/>
</dbReference>
<dbReference type="InterPro" id="IPR022742">
    <property type="entry name" value="Hydrolase_4"/>
</dbReference>
<feature type="domain" description="Serine aminopeptidase S33" evidence="1">
    <location>
        <begin position="22"/>
        <end position="257"/>
    </location>
</feature>
<keyword evidence="2" id="KW-0378">Hydrolase</keyword>
<sequence>MSTFVDRRGTRIHYDRILPDGEPRGAVHVLHGVGEHAGRYAALLEALAGAGWAAYADDHLGHGRTGMEQHGSAELLGRLGPGGHAAAVDAAWRMSQIAREENPGKPLVILGHSWGSFLTQKLVNAHPGAYDAVVLVGSSLLWPGSLNAGPLNKLWAGPNAKGNEWISEDPAVQDAAIADPLTVQQPLLKLFGLAGALALYGLPARNLPDTSVLLLVGRDDSVGGPRSVHKLAAAYRKRSGFTDVTTHVYSGRHEILNGFEQARVRADILSWLDARFPRDSSR</sequence>
<dbReference type="SUPFAM" id="SSF53474">
    <property type="entry name" value="alpha/beta-Hydrolases"/>
    <property type="match status" value="1"/>
</dbReference>
<name>A0ABQ2N043_9MICO</name>
<dbReference type="GO" id="GO:0016787">
    <property type="term" value="F:hydrolase activity"/>
    <property type="evidence" value="ECO:0007669"/>
    <property type="project" value="UniProtKB-KW"/>
</dbReference>
<protein>
    <submittedName>
        <fullName evidence="2">Alpha/beta hydrolase</fullName>
    </submittedName>
</protein>
<evidence type="ECO:0000313" key="3">
    <source>
        <dbReference type="Proteomes" id="UP000638043"/>
    </source>
</evidence>
<gene>
    <name evidence="2" type="ORF">GCM10010910_15820</name>
</gene>
<organism evidence="2 3">
    <name type="scientific">Microbacterium nanhaiense</name>
    <dbReference type="NCBI Taxonomy" id="1301026"/>
    <lineage>
        <taxon>Bacteria</taxon>
        <taxon>Bacillati</taxon>
        <taxon>Actinomycetota</taxon>
        <taxon>Actinomycetes</taxon>
        <taxon>Micrococcales</taxon>
        <taxon>Microbacteriaceae</taxon>
        <taxon>Microbacterium</taxon>
    </lineage>
</organism>